<dbReference type="KEGG" id="aaf:AURANDRAFT_27641"/>
<gene>
    <name evidence="10" type="primary">AMT1</name>
    <name evidence="10" type="ORF">AURANDRAFT_27641</name>
</gene>
<dbReference type="GO" id="GO:0097272">
    <property type="term" value="P:ammonium homeostasis"/>
    <property type="evidence" value="ECO:0007669"/>
    <property type="project" value="TreeGrafter"/>
</dbReference>
<dbReference type="SUPFAM" id="SSF111352">
    <property type="entry name" value="Ammonium transporter"/>
    <property type="match status" value="1"/>
</dbReference>
<dbReference type="OMA" id="GHIATRY"/>
<feature type="transmembrane region" description="Helical" evidence="8">
    <location>
        <begin position="39"/>
        <end position="61"/>
    </location>
</feature>
<dbReference type="Gene3D" id="1.10.3430.10">
    <property type="entry name" value="Ammonium transporter AmtB like domains"/>
    <property type="match status" value="1"/>
</dbReference>
<dbReference type="PANTHER" id="PTHR11730">
    <property type="entry name" value="AMMONIUM TRANSPORTER"/>
    <property type="match status" value="1"/>
</dbReference>
<evidence type="ECO:0000256" key="7">
    <source>
        <dbReference type="ARBA" id="ARBA00023177"/>
    </source>
</evidence>
<feature type="transmembrane region" description="Helical" evidence="8">
    <location>
        <begin position="368"/>
        <end position="395"/>
    </location>
</feature>
<feature type="transmembrane region" description="Helical" evidence="8">
    <location>
        <begin position="134"/>
        <end position="152"/>
    </location>
</feature>
<feature type="transmembrane region" description="Helical" evidence="8">
    <location>
        <begin position="73"/>
        <end position="90"/>
    </location>
</feature>
<dbReference type="InterPro" id="IPR024041">
    <property type="entry name" value="NH4_transpt_AmtB-like_dom"/>
</dbReference>
<dbReference type="GO" id="GO:0005886">
    <property type="term" value="C:plasma membrane"/>
    <property type="evidence" value="ECO:0007669"/>
    <property type="project" value="UniProtKB-SubCell"/>
</dbReference>
<dbReference type="PANTHER" id="PTHR11730:SF6">
    <property type="entry name" value="AMMONIUM TRANSPORTER"/>
    <property type="match status" value="1"/>
</dbReference>
<proteinExistence type="inferred from homology"/>
<evidence type="ECO:0000256" key="1">
    <source>
        <dbReference type="ARBA" id="ARBA00004141"/>
    </source>
</evidence>
<reference evidence="10 11" key="1">
    <citation type="journal article" date="2011" name="Proc. Natl. Acad. Sci. U.S.A.">
        <title>Niche of harmful alga Aureococcus anophagefferens revealed through ecogenomics.</title>
        <authorList>
            <person name="Gobler C.J."/>
            <person name="Berry D.L."/>
            <person name="Dyhrman S.T."/>
            <person name="Wilhelm S.W."/>
            <person name="Salamov A."/>
            <person name="Lobanov A.V."/>
            <person name="Zhang Y."/>
            <person name="Collier J.L."/>
            <person name="Wurch L.L."/>
            <person name="Kustka A.B."/>
            <person name="Dill B.D."/>
            <person name="Shah M."/>
            <person name="VerBerkmoes N.C."/>
            <person name="Kuo A."/>
            <person name="Terry A."/>
            <person name="Pangilinan J."/>
            <person name="Lindquist E.A."/>
            <person name="Lucas S."/>
            <person name="Paulsen I.T."/>
            <person name="Hattenrath-Lehmann T.K."/>
            <person name="Talmage S.C."/>
            <person name="Walker E.A."/>
            <person name="Koch F."/>
            <person name="Burson A.M."/>
            <person name="Marcoval M.A."/>
            <person name="Tang Y.Z."/>
            <person name="Lecleir G.R."/>
            <person name="Coyne K.J."/>
            <person name="Berg G.M."/>
            <person name="Bertrand E.M."/>
            <person name="Saito M.A."/>
            <person name="Gladyshev V.N."/>
            <person name="Grigoriev I.V."/>
        </authorList>
    </citation>
    <scope>NUCLEOTIDE SEQUENCE [LARGE SCALE GENOMIC DNA]</scope>
    <source>
        <strain evidence="11">CCMP 1984</strain>
    </source>
</reference>
<comment type="caution">
    <text evidence="8">Lacks conserved residue(s) required for the propagation of feature annotation.</text>
</comment>
<dbReference type="GeneID" id="20220403"/>
<dbReference type="NCBIfam" id="TIGR00836">
    <property type="entry name" value="amt"/>
    <property type="match status" value="1"/>
</dbReference>
<dbReference type="InParanoid" id="F0YCG8"/>
<evidence type="ECO:0000313" key="10">
    <source>
        <dbReference type="EMBL" id="EGB07390.1"/>
    </source>
</evidence>
<dbReference type="AlphaFoldDB" id="F0YCG8"/>
<keyword evidence="4 8" id="KW-0812">Transmembrane</keyword>
<accession>F0YCG8</accession>
<name>F0YCG8_AURAN</name>
<evidence type="ECO:0000256" key="5">
    <source>
        <dbReference type="ARBA" id="ARBA00022989"/>
    </source>
</evidence>
<keyword evidence="6 8" id="KW-0472">Membrane</keyword>
<dbReference type="GO" id="GO:0008519">
    <property type="term" value="F:ammonium channel activity"/>
    <property type="evidence" value="ECO:0007669"/>
    <property type="project" value="InterPro"/>
</dbReference>
<dbReference type="Proteomes" id="UP000002729">
    <property type="component" value="Unassembled WGS sequence"/>
</dbReference>
<comment type="similarity">
    <text evidence="2 8">Belongs to the ammonia transporter channel (TC 1.A.11.2) family.</text>
</comment>
<evidence type="ECO:0000256" key="4">
    <source>
        <dbReference type="ARBA" id="ARBA00022692"/>
    </source>
</evidence>
<keyword evidence="11" id="KW-1185">Reference proteome</keyword>
<evidence type="ECO:0000256" key="3">
    <source>
        <dbReference type="ARBA" id="ARBA00022448"/>
    </source>
</evidence>
<evidence type="ECO:0000256" key="6">
    <source>
        <dbReference type="ARBA" id="ARBA00023136"/>
    </source>
</evidence>
<sequence length="497" mass="51349">MAEPIDFAATIASLQEQIDTLNGELAGHRKLIETGDIDAFWLLFGGVLVFWMQAGFAMLEVGSVSKKNTKNILVKNIFDACIAAMMWWAIGSSLAGGTGDDFTSDGSNGFAGNGALFLSTSTANKSAYAKASWFFGWTFAGAGCTIVSGAIAERATFTAYAIYSVVLTGFVYPPVVHMMWGAGRFSAWRSLSSRPHNDDADDASAGRLFGDCGVIDFAGSGTVHMTGGVAAIIAAKFMGTRKGFPDNLPEGQPVYQALGIFILWMGWYGFNCCSTLYIDGYAQSAAHVAVTTTLGAAAGCLSTSAIGYAIFHYIDPGYVYNGVLAGLVGITSPCAVVSPAGAVIIGALAGPVYVAASTAVKKAGIDDAVDAFAVHGACGMWGVIAAGLFATPYYYTVSYYSERKDDCAGIFYGGKATGSFAAAFACIGVILAWVGSTMTILFGTLSATGQLRVTAEVEATGLDDSKHGGAISDVKVEDIVAKGEGIGGGTVVIPSEA</sequence>
<dbReference type="InterPro" id="IPR001905">
    <property type="entry name" value="Ammonium_transpt"/>
</dbReference>
<evidence type="ECO:0000256" key="8">
    <source>
        <dbReference type="RuleBase" id="RU362002"/>
    </source>
</evidence>
<organism evidence="11">
    <name type="scientific">Aureococcus anophagefferens</name>
    <name type="common">Harmful bloom alga</name>
    <dbReference type="NCBI Taxonomy" id="44056"/>
    <lineage>
        <taxon>Eukaryota</taxon>
        <taxon>Sar</taxon>
        <taxon>Stramenopiles</taxon>
        <taxon>Ochrophyta</taxon>
        <taxon>Pelagophyceae</taxon>
        <taxon>Pelagomonadales</taxon>
        <taxon>Pelagomonadaceae</taxon>
        <taxon>Aureococcus</taxon>
    </lineage>
</organism>
<feature type="transmembrane region" description="Helical" evidence="8">
    <location>
        <begin position="420"/>
        <end position="442"/>
    </location>
</feature>
<dbReference type="eggNOG" id="KOG0682">
    <property type="taxonomic scope" value="Eukaryota"/>
</dbReference>
<dbReference type="OrthoDB" id="534912at2759"/>
<dbReference type="Pfam" id="PF00909">
    <property type="entry name" value="Ammonium_transp"/>
    <property type="match status" value="1"/>
</dbReference>
<comment type="subcellular location">
    <subcellularLocation>
        <location evidence="8">Cell membrane</location>
        <topology evidence="8">Multi-pass membrane protein</topology>
    </subcellularLocation>
    <subcellularLocation>
        <location evidence="1">Membrane</location>
        <topology evidence="1">Multi-pass membrane protein</topology>
    </subcellularLocation>
</comment>
<feature type="domain" description="Ammonium transporter AmtB-like" evidence="9">
    <location>
        <begin position="41"/>
        <end position="469"/>
    </location>
</feature>
<dbReference type="RefSeq" id="XP_009038009.1">
    <property type="nucleotide sequence ID" value="XM_009039761.1"/>
</dbReference>
<dbReference type="InterPro" id="IPR029020">
    <property type="entry name" value="Ammonium/urea_transptr"/>
</dbReference>
<evidence type="ECO:0000313" key="11">
    <source>
        <dbReference type="Proteomes" id="UP000002729"/>
    </source>
</evidence>
<evidence type="ECO:0000259" key="9">
    <source>
        <dbReference type="Pfam" id="PF00909"/>
    </source>
</evidence>
<protein>
    <recommendedName>
        <fullName evidence="8">Ammonium transporter</fullName>
    </recommendedName>
</protein>
<keyword evidence="7 8" id="KW-0924">Ammonia transport</keyword>
<keyword evidence="3 8" id="KW-0813">Transport</keyword>
<feature type="transmembrane region" description="Helical" evidence="8">
    <location>
        <begin position="323"/>
        <end position="356"/>
    </location>
</feature>
<feature type="transmembrane region" description="Helical" evidence="8">
    <location>
        <begin position="254"/>
        <end position="278"/>
    </location>
</feature>
<dbReference type="EMBL" id="GL833131">
    <property type="protein sequence ID" value="EGB07390.1"/>
    <property type="molecule type" value="Genomic_DNA"/>
</dbReference>
<feature type="transmembrane region" description="Helical" evidence="8">
    <location>
        <begin position="285"/>
        <end position="311"/>
    </location>
</feature>
<evidence type="ECO:0000256" key="2">
    <source>
        <dbReference type="ARBA" id="ARBA00005887"/>
    </source>
</evidence>
<feature type="transmembrane region" description="Helical" evidence="8">
    <location>
        <begin position="159"/>
        <end position="180"/>
    </location>
</feature>
<keyword evidence="5 8" id="KW-1133">Transmembrane helix</keyword>